<comment type="caution">
    <text evidence="2">The sequence shown here is derived from an EMBL/GenBank/DDBJ whole genome shotgun (WGS) entry which is preliminary data.</text>
</comment>
<dbReference type="EMBL" id="JAHLFO010000154">
    <property type="protein sequence ID" value="MBU3815024.1"/>
    <property type="molecule type" value="Genomic_DNA"/>
</dbReference>
<sequence>MNFLSLFVLIPLLMLLGLWLSRNISQIRTVMVTGASALLVLSIALTVMYLQARQGGATDEMLFCADVAWYPALNIHYSVGV</sequence>
<evidence type="ECO:0000256" key="1">
    <source>
        <dbReference type="SAM" id="Phobius"/>
    </source>
</evidence>
<gene>
    <name evidence="2" type="ORF">H9791_11120</name>
</gene>
<reference evidence="2" key="1">
    <citation type="journal article" date="2021" name="PeerJ">
        <title>Extensive microbial diversity within the chicken gut microbiome revealed by metagenomics and culture.</title>
        <authorList>
            <person name="Gilroy R."/>
            <person name="Ravi A."/>
            <person name="Getino M."/>
            <person name="Pursley I."/>
            <person name="Horton D.L."/>
            <person name="Alikhan N.F."/>
            <person name="Baker D."/>
            <person name="Gharbi K."/>
            <person name="Hall N."/>
            <person name="Watson M."/>
            <person name="Adriaenssens E.M."/>
            <person name="Foster-Nyarko E."/>
            <person name="Jarju S."/>
            <person name="Secka A."/>
            <person name="Antonio M."/>
            <person name="Oren A."/>
            <person name="Chaudhuri R.R."/>
            <person name="La Ragione R."/>
            <person name="Hildebrand F."/>
            <person name="Pallen M.J."/>
        </authorList>
    </citation>
    <scope>NUCLEOTIDE SEQUENCE</scope>
    <source>
        <strain evidence="2">B3-3758</strain>
    </source>
</reference>
<feature type="non-terminal residue" evidence="2">
    <location>
        <position position="81"/>
    </location>
</feature>
<reference evidence="2" key="2">
    <citation type="submission" date="2021-04" db="EMBL/GenBank/DDBJ databases">
        <authorList>
            <person name="Gilroy R."/>
        </authorList>
    </citation>
    <scope>NUCLEOTIDE SEQUENCE</scope>
    <source>
        <strain evidence="2">B3-3758</strain>
    </source>
</reference>
<proteinExistence type="predicted"/>
<keyword evidence="1" id="KW-0812">Transmembrane</keyword>
<evidence type="ECO:0000313" key="2">
    <source>
        <dbReference type="EMBL" id="MBU3815024.1"/>
    </source>
</evidence>
<feature type="transmembrane region" description="Helical" evidence="1">
    <location>
        <begin position="33"/>
        <end position="52"/>
    </location>
</feature>
<keyword evidence="1" id="KW-1133">Transmembrane helix</keyword>
<accession>A0A9E2NPG3</accession>
<name>A0A9E2NPG3_9BACE</name>
<protein>
    <submittedName>
        <fullName evidence="2">NADH-quinone oxidoreductase subunit M</fullName>
    </submittedName>
</protein>
<evidence type="ECO:0000313" key="3">
    <source>
        <dbReference type="Proteomes" id="UP000824236"/>
    </source>
</evidence>
<dbReference type="AlphaFoldDB" id="A0A9E2NPG3"/>
<dbReference type="Proteomes" id="UP000824236">
    <property type="component" value="Unassembled WGS sequence"/>
</dbReference>
<keyword evidence="1" id="KW-0472">Membrane</keyword>
<organism evidence="2 3">
    <name type="scientific">Candidatus Bacteroides intestinipullorum</name>
    <dbReference type="NCBI Taxonomy" id="2838471"/>
    <lineage>
        <taxon>Bacteria</taxon>
        <taxon>Pseudomonadati</taxon>
        <taxon>Bacteroidota</taxon>
        <taxon>Bacteroidia</taxon>
        <taxon>Bacteroidales</taxon>
        <taxon>Bacteroidaceae</taxon>
        <taxon>Bacteroides</taxon>
    </lineage>
</organism>